<feature type="region of interest" description="Disordered" evidence="1">
    <location>
        <begin position="55"/>
        <end position="89"/>
    </location>
</feature>
<feature type="region of interest" description="Disordered" evidence="1">
    <location>
        <begin position="252"/>
        <end position="282"/>
    </location>
</feature>
<feature type="domain" description="DNA2/NAM7 helicase helicase" evidence="2">
    <location>
        <begin position="93"/>
        <end position="278"/>
    </location>
</feature>
<name>A0ABP0RGS6_9DINO</name>
<keyword evidence="4" id="KW-1185">Reference proteome</keyword>
<proteinExistence type="predicted"/>
<organism evidence="3 4">
    <name type="scientific">Durusdinium trenchii</name>
    <dbReference type="NCBI Taxonomy" id="1381693"/>
    <lineage>
        <taxon>Eukaryota</taxon>
        <taxon>Sar</taxon>
        <taxon>Alveolata</taxon>
        <taxon>Dinophyceae</taxon>
        <taxon>Suessiales</taxon>
        <taxon>Symbiodiniaceae</taxon>
        <taxon>Durusdinium</taxon>
    </lineage>
</organism>
<dbReference type="PANTHER" id="PTHR10887">
    <property type="entry name" value="DNA2/NAM7 HELICASE FAMILY"/>
    <property type="match status" value="1"/>
</dbReference>
<feature type="compositionally biased region" description="Acidic residues" evidence="1">
    <location>
        <begin position="70"/>
        <end position="82"/>
    </location>
</feature>
<evidence type="ECO:0000313" key="4">
    <source>
        <dbReference type="Proteomes" id="UP001642484"/>
    </source>
</evidence>
<protein>
    <recommendedName>
        <fullName evidence="2">DNA2/NAM7 helicase helicase domain-containing protein</fullName>
    </recommendedName>
</protein>
<dbReference type="Pfam" id="PF13086">
    <property type="entry name" value="AAA_11"/>
    <property type="match status" value="1"/>
</dbReference>
<reference evidence="3 4" key="1">
    <citation type="submission" date="2024-02" db="EMBL/GenBank/DDBJ databases">
        <authorList>
            <person name="Chen Y."/>
            <person name="Shah S."/>
            <person name="Dougan E. K."/>
            <person name="Thang M."/>
            <person name="Chan C."/>
        </authorList>
    </citation>
    <scope>NUCLEOTIDE SEQUENCE [LARGE SCALE GENOMIC DNA]</scope>
</reference>
<feature type="compositionally biased region" description="Low complexity" evidence="1">
    <location>
        <begin position="55"/>
        <end position="69"/>
    </location>
</feature>
<dbReference type="PANTHER" id="PTHR10887:SF495">
    <property type="entry name" value="HELICASE SENATAXIN ISOFORM X1-RELATED"/>
    <property type="match status" value="1"/>
</dbReference>
<sequence>MVPVELRPLEDLVPLLRMWTACFLAPQVPFLHQLLGAKSASHRVFSDSEDDAATADAAADATADAAADATADESAESAESAESDGMSPSLDSLNLLQKEAVTKILSGGLLRRCHLLQGPPGTGKTRAVVALLQQLSLQRADLDNRILVSAPSNGAVQVALEHFLKTEEAQRTSLCLAGVDERVPSEGPLRAAFIHTRMQYTLALLLKCEKDPTALPEAVQALESLRQSAPSVYRRLQLPPWRLTPTELQHAWEKKVEGSESDSEETSTTRRSALRSAVEVPSRSGSAVEEKQMCWIVLGDHLQERLRELARRERWGEADFETEQRLRSEAATGGG</sequence>
<dbReference type="SUPFAM" id="SSF52540">
    <property type="entry name" value="P-loop containing nucleoside triphosphate hydrolases"/>
    <property type="match status" value="2"/>
</dbReference>
<dbReference type="Gene3D" id="3.40.50.300">
    <property type="entry name" value="P-loop containing nucleotide triphosphate hydrolases"/>
    <property type="match status" value="1"/>
</dbReference>
<dbReference type="InterPro" id="IPR027417">
    <property type="entry name" value="P-loop_NTPase"/>
</dbReference>
<accession>A0ABP0RGS6</accession>
<evidence type="ECO:0000256" key="1">
    <source>
        <dbReference type="SAM" id="MobiDB-lite"/>
    </source>
</evidence>
<gene>
    <name evidence="3" type="ORF">CCMP2556_LOCUS46612</name>
</gene>
<dbReference type="InterPro" id="IPR045055">
    <property type="entry name" value="DNA2/NAM7-like"/>
</dbReference>
<evidence type="ECO:0000259" key="2">
    <source>
        <dbReference type="Pfam" id="PF13086"/>
    </source>
</evidence>
<dbReference type="InterPro" id="IPR041677">
    <property type="entry name" value="DNA2/NAM7_AAA_11"/>
</dbReference>
<dbReference type="EMBL" id="CAXAMN010025806">
    <property type="protein sequence ID" value="CAK9098381.1"/>
    <property type="molecule type" value="Genomic_DNA"/>
</dbReference>
<evidence type="ECO:0000313" key="3">
    <source>
        <dbReference type="EMBL" id="CAK9098381.1"/>
    </source>
</evidence>
<dbReference type="Proteomes" id="UP001642484">
    <property type="component" value="Unassembled WGS sequence"/>
</dbReference>
<comment type="caution">
    <text evidence="3">The sequence shown here is derived from an EMBL/GenBank/DDBJ whole genome shotgun (WGS) entry which is preliminary data.</text>
</comment>